<comment type="caution">
    <text evidence="1">The sequence shown here is derived from an EMBL/GenBank/DDBJ whole genome shotgun (WGS) entry which is preliminary data.</text>
</comment>
<proteinExistence type="predicted"/>
<organism evidence="1 2">
    <name type="scientific">Xanthoceras sorbifolium</name>
    <dbReference type="NCBI Taxonomy" id="99658"/>
    <lineage>
        <taxon>Eukaryota</taxon>
        <taxon>Viridiplantae</taxon>
        <taxon>Streptophyta</taxon>
        <taxon>Embryophyta</taxon>
        <taxon>Tracheophyta</taxon>
        <taxon>Spermatophyta</taxon>
        <taxon>Magnoliopsida</taxon>
        <taxon>eudicotyledons</taxon>
        <taxon>Gunneridae</taxon>
        <taxon>Pentapetalae</taxon>
        <taxon>rosids</taxon>
        <taxon>malvids</taxon>
        <taxon>Sapindales</taxon>
        <taxon>Sapindaceae</taxon>
        <taxon>Xanthoceroideae</taxon>
        <taxon>Xanthoceras</taxon>
    </lineage>
</organism>
<evidence type="ECO:0008006" key="3">
    <source>
        <dbReference type="Google" id="ProtNLM"/>
    </source>
</evidence>
<accession>A0ABQ8IJ80</accession>
<protein>
    <recommendedName>
        <fullName evidence="3">Retrovirus-related Pol polyprotein from transposon TNT 1-94</fullName>
    </recommendedName>
</protein>
<dbReference type="Proteomes" id="UP000827721">
    <property type="component" value="Unassembled WGS sequence"/>
</dbReference>
<dbReference type="PANTHER" id="PTHR35317">
    <property type="entry name" value="OS04G0629600 PROTEIN"/>
    <property type="match status" value="1"/>
</dbReference>
<dbReference type="Pfam" id="PF14223">
    <property type="entry name" value="Retrotran_gag_2"/>
    <property type="match status" value="1"/>
</dbReference>
<reference evidence="1 2" key="1">
    <citation type="submission" date="2021-02" db="EMBL/GenBank/DDBJ databases">
        <title>Plant Genome Project.</title>
        <authorList>
            <person name="Zhang R.-G."/>
        </authorList>
    </citation>
    <scope>NUCLEOTIDE SEQUENCE [LARGE SCALE GENOMIC DNA]</scope>
    <source>
        <tissue evidence="1">Leaves</tissue>
    </source>
</reference>
<dbReference type="PANTHER" id="PTHR35317:SF27">
    <property type="entry name" value="RETROVIRUS-RELATED POL POLYPROTEIN FROM TRANSPOSON TNT 1-94"/>
    <property type="match status" value="1"/>
</dbReference>
<dbReference type="EMBL" id="JAFEMO010000001">
    <property type="protein sequence ID" value="KAH7576736.1"/>
    <property type="molecule type" value="Genomic_DNA"/>
</dbReference>
<gene>
    <name evidence="1" type="ORF">JRO89_XS01G0138400</name>
</gene>
<name>A0ABQ8IJ80_9ROSI</name>
<sequence length="216" mass="25095">MLTDAQNTKLEGHKLKDLKVKNYLFQAIDHSILETILSKETSKQIWDSMKKKYEGSSRVKRALLQALRKDFETLQMKYGESVTDYCAKTMGIANKMRFHGEQMNDITIVEKILRSLASKYDYVVCFIEESKDIDDLSLDELQSSLLAIEMEADSIKASRVMMINQIFQAKAEDVINNLTNPRMPKDKERWEKSNFVEKKEVETLLMAYHVNEEPPE</sequence>
<keyword evidence="2" id="KW-1185">Reference proteome</keyword>
<evidence type="ECO:0000313" key="1">
    <source>
        <dbReference type="EMBL" id="KAH7576736.1"/>
    </source>
</evidence>
<evidence type="ECO:0000313" key="2">
    <source>
        <dbReference type="Proteomes" id="UP000827721"/>
    </source>
</evidence>